<gene>
    <name evidence="3" type="ORF">HMPREF9238_00732</name>
</gene>
<keyword evidence="4" id="KW-1185">Reference proteome</keyword>
<dbReference type="CDD" id="cd02440">
    <property type="entry name" value="AdoMet_MTases"/>
    <property type="match status" value="1"/>
</dbReference>
<feature type="domain" description="Methyltransferase small" evidence="1">
    <location>
        <begin position="66"/>
        <end position="138"/>
    </location>
</feature>
<dbReference type="InterPro" id="IPR029063">
    <property type="entry name" value="SAM-dependent_MTases_sf"/>
</dbReference>
<comment type="caution">
    <text evidence="3">The sequence shown here is derived from an EMBL/GenBank/DDBJ whole genome shotgun (WGS) entry which is preliminary data.</text>
</comment>
<dbReference type="GO" id="GO:0008168">
    <property type="term" value="F:methyltransferase activity"/>
    <property type="evidence" value="ECO:0007669"/>
    <property type="project" value="InterPro"/>
</dbReference>
<dbReference type="Pfam" id="PF18096">
    <property type="entry name" value="Thump_like"/>
    <property type="match status" value="1"/>
</dbReference>
<name>A0A9W5REP0_9ACTO</name>
<dbReference type="SUPFAM" id="SSF53335">
    <property type="entry name" value="S-adenosyl-L-methionine-dependent methyltransferases"/>
    <property type="match status" value="1"/>
</dbReference>
<evidence type="ECO:0000259" key="2">
    <source>
        <dbReference type="Pfam" id="PF18096"/>
    </source>
</evidence>
<proteinExistence type="predicted"/>
<organism evidence="3 4">
    <name type="scientific">Gleimia europaea ACS-120-V-Col10b</name>
    <dbReference type="NCBI Taxonomy" id="883069"/>
    <lineage>
        <taxon>Bacteria</taxon>
        <taxon>Bacillati</taxon>
        <taxon>Actinomycetota</taxon>
        <taxon>Actinomycetes</taxon>
        <taxon>Actinomycetales</taxon>
        <taxon>Actinomycetaceae</taxon>
        <taxon>Gleimia</taxon>
    </lineage>
</organism>
<dbReference type="Pfam" id="PF05175">
    <property type="entry name" value="MTS"/>
    <property type="match status" value="1"/>
</dbReference>
<feature type="domain" description="THUMP-like" evidence="2">
    <location>
        <begin position="338"/>
        <end position="416"/>
    </location>
</feature>
<dbReference type="RefSeq" id="WP_016444088.1">
    <property type="nucleotide sequence ID" value="NZ_KE150266.1"/>
</dbReference>
<accession>A0A9W5REP0</accession>
<evidence type="ECO:0000259" key="1">
    <source>
        <dbReference type="Pfam" id="PF05175"/>
    </source>
</evidence>
<evidence type="ECO:0000313" key="4">
    <source>
        <dbReference type="Proteomes" id="UP000014387"/>
    </source>
</evidence>
<sequence>MSISPIELVLRPLPWQALSELQELAEDEREGALANYELKPGERAAVLNQLTLRAQAEDKLGEFARAMIFTRDGLEQATRLRVAAMHAARFKDAGITAVADLGCGIGIDSLAMASLGLRVRSWDINPEAVACTRVNLRFMSDCEANLGDVAALDIEHLISEGVQAIFADPARRTGAAAGGRRISSPEEWSPSLPLALSWREPLRKTGFDALGLKVAPGLAYEHIPPDFEANWVSVDGQLLEAGLWSPALQNHGSGRSATVIRGSEAFTFRQACNPSKPAKQLDSAGLGKYLWEPDPAIIRAGLIAQFVDNTALEGPISPSIAYLTSNEIVASREANALTGFEVLGVTQLRPKAISKALRQIEPTSVEVKKRGADINPTALQTALKRILAPRTDSYANPVTVIATRVDGQHRAVIARRLDL</sequence>
<dbReference type="AlphaFoldDB" id="A0A9W5REP0"/>
<dbReference type="Gene3D" id="3.40.50.150">
    <property type="entry name" value="Vaccinia Virus protein VP39"/>
    <property type="match status" value="1"/>
</dbReference>
<dbReference type="EMBL" id="AGWN01000001">
    <property type="protein sequence ID" value="EPD30976.1"/>
    <property type="molecule type" value="Genomic_DNA"/>
</dbReference>
<evidence type="ECO:0000313" key="3">
    <source>
        <dbReference type="EMBL" id="EPD30976.1"/>
    </source>
</evidence>
<dbReference type="Proteomes" id="UP000014387">
    <property type="component" value="Unassembled WGS sequence"/>
</dbReference>
<reference evidence="3 4" key="1">
    <citation type="submission" date="2013-05" db="EMBL/GenBank/DDBJ databases">
        <title>The Genome Sequence of Actinomyces europaeus ACS-120-V-COL10B.</title>
        <authorList>
            <consortium name="The Broad Institute Genomics Platform"/>
            <person name="Earl A."/>
            <person name="Ward D."/>
            <person name="Feldgarden M."/>
            <person name="Gevers D."/>
            <person name="Saerens B."/>
            <person name="Vaneechoutte M."/>
            <person name="Walker B."/>
            <person name="Young S."/>
            <person name="Zeng Q."/>
            <person name="Gargeya S."/>
            <person name="Fitzgerald M."/>
            <person name="Haas B."/>
            <person name="Abouelleil A."/>
            <person name="Allen A.W."/>
            <person name="Alvarado L."/>
            <person name="Arachchi H.M."/>
            <person name="Berlin A.M."/>
            <person name="Chapman S.B."/>
            <person name="Gainer-Dewar J."/>
            <person name="Goldberg J."/>
            <person name="Griggs A."/>
            <person name="Gujja S."/>
            <person name="Hansen M."/>
            <person name="Howarth C."/>
            <person name="Imamovic A."/>
            <person name="Ireland A."/>
            <person name="Larimer J."/>
            <person name="McCowan C."/>
            <person name="Murphy C."/>
            <person name="Pearson M."/>
            <person name="Poon T.W."/>
            <person name="Priest M."/>
            <person name="Roberts A."/>
            <person name="Saif S."/>
            <person name="Shea T."/>
            <person name="Sisk P."/>
            <person name="Sykes S."/>
            <person name="Wortman J."/>
            <person name="Nusbaum C."/>
            <person name="Birren B."/>
        </authorList>
    </citation>
    <scope>NUCLEOTIDE SEQUENCE [LARGE SCALE GENOMIC DNA]</scope>
    <source>
        <strain evidence="3 4">ACS-120-V-Col10b</strain>
    </source>
</reference>
<dbReference type="InterPro" id="IPR007848">
    <property type="entry name" value="Small_mtfrase_dom"/>
</dbReference>
<dbReference type="InterPro" id="IPR041497">
    <property type="entry name" value="Thump-like"/>
</dbReference>
<evidence type="ECO:0008006" key="5">
    <source>
        <dbReference type="Google" id="ProtNLM"/>
    </source>
</evidence>
<protein>
    <recommendedName>
        <fullName evidence="5">THUMP-like domain-containing protein</fullName>
    </recommendedName>
</protein>